<dbReference type="Gene3D" id="3.40.1190.20">
    <property type="match status" value="1"/>
</dbReference>
<keyword evidence="2" id="KW-0479">Metal-binding</keyword>
<dbReference type="Pfam" id="PF04227">
    <property type="entry name" value="Indigoidine_A"/>
    <property type="match status" value="2"/>
</dbReference>
<dbReference type="InterPro" id="IPR029056">
    <property type="entry name" value="Ribokinase-like"/>
</dbReference>
<dbReference type="InterPro" id="IPR011611">
    <property type="entry name" value="PfkB_dom"/>
</dbReference>
<reference evidence="10" key="1">
    <citation type="submission" date="2022-07" db="EMBL/GenBank/DDBJ databases">
        <title>Genome Sequence of Leucocoprinus birnbaumii.</title>
        <authorList>
            <person name="Buettner E."/>
        </authorList>
    </citation>
    <scope>NUCLEOTIDE SEQUENCE</scope>
    <source>
        <strain evidence="10">VT141</strain>
    </source>
</reference>
<comment type="caution">
    <text evidence="10">The sequence shown here is derived from an EMBL/GenBank/DDBJ whole genome shotgun (WGS) entry which is preliminary data.</text>
</comment>
<dbReference type="InterPro" id="IPR002173">
    <property type="entry name" value="Carboh/pur_kinase_PfkB_CS"/>
</dbReference>
<evidence type="ECO:0000256" key="3">
    <source>
        <dbReference type="ARBA" id="ARBA00022777"/>
    </source>
</evidence>
<keyword evidence="5" id="KW-0464">Manganese</keyword>
<evidence type="ECO:0000256" key="2">
    <source>
        <dbReference type="ARBA" id="ARBA00022723"/>
    </source>
</evidence>
<dbReference type="SUPFAM" id="SSF110581">
    <property type="entry name" value="Indigoidine synthase A-like"/>
    <property type="match status" value="1"/>
</dbReference>
<sequence length="811" mass="86584">MSVARFGRVISRSFAAPSGRRLSRLSATELSSAPIDIHPEVEEALSSGKPVVSLETTLITHGLPHPTNLETGLELEQIVRSTGSIPATIGVIDGRVKVGLEKQELERLADPARKSVKLSRRDIAPALALKADGGTTCSATLIFSTLAGIKVGYFLSDNGVRLCLPGDRFLQREGVLGGVHRGGETSLDISADLHELTRCPVGLVSAGVKSILDIGRTLEYLETLGVPVVAYGDTCDFPAFFSRKSGFNVPWNVQDPLHAAKLLMSQHKLGLQNGALFAVPIPHDYEEKGAEIQRLVEQAVAESEANGMSKRGKEVTPWLLARVAELTKGDSMASNLALLRNTANVGGQIAVQYSKLANGYDNSYSSSFTPQLTESKDLTGSASTSPMTSTAPLDDVTLPPADLIIIGSAAVDITAQADPANDSSLAKNSTAPGKVSLALGGVARNMAEAAHRILTAQRLPTSLLVAPVGEDGFGKFLVDEMDKLGMRTDGLLKSDKRTAVCNMILDSSGNLTGGVADMEITQTFVDEQIIPQLRRHIPKVVAIDGNLSPAVIKGVISYCDKHHIRVFFEPTSVVKSTSILAAIETLLTKPDLSEPPIAFFSPNLLELVHVYSSIQAEPWNFTSNSYWWSCIDSMGLGTAFRNDLEQLARRNVTDLDVGKGTLSFLIDQGIAQMAINLLPFFQHLVIKCGERGAICAMRISAKDAATSPWGRERSNPLARYVVAQGNNKEIIVLQHFPGLAVDNIANVTGAGDSFVGAILASLSQNPDAFYNPKDLEQVITTAQQAAVLTLQSDLAVSPLLSDALKLQSSAI</sequence>
<evidence type="ECO:0000313" key="11">
    <source>
        <dbReference type="Proteomes" id="UP001213000"/>
    </source>
</evidence>
<evidence type="ECO:0000256" key="5">
    <source>
        <dbReference type="ARBA" id="ARBA00023211"/>
    </source>
</evidence>
<gene>
    <name evidence="10" type="ORF">NP233_g8940</name>
</gene>
<dbReference type="PANTHER" id="PTHR42909:SF1">
    <property type="entry name" value="CARBOHYDRATE KINASE PFKB DOMAIN-CONTAINING PROTEIN"/>
    <property type="match status" value="1"/>
</dbReference>
<dbReference type="Proteomes" id="UP001213000">
    <property type="component" value="Unassembled WGS sequence"/>
</dbReference>
<dbReference type="EMBL" id="JANIEX010000760">
    <property type="protein sequence ID" value="KAJ3563446.1"/>
    <property type="molecule type" value="Genomic_DNA"/>
</dbReference>
<keyword evidence="11" id="KW-1185">Reference proteome</keyword>
<keyword evidence="3" id="KW-0418">Kinase</keyword>
<dbReference type="SUPFAM" id="SSF53613">
    <property type="entry name" value="Ribokinase-like"/>
    <property type="match status" value="1"/>
</dbReference>
<keyword evidence="7" id="KW-0326">Glycosidase</keyword>
<feature type="domain" description="Carbohydrate kinase PfkB" evidence="9">
    <location>
        <begin position="404"/>
        <end position="591"/>
    </location>
</feature>
<dbReference type="PROSITE" id="PS00584">
    <property type="entry name" value="PFKB_KINASES_2"/>
    <property type="match status" value="1"/>
</dbReference>
<name>A0AAD5YT94_9AGAR</name>
<feature type="domain" description="Carbohydrate kinase PfkB" evidence="9">
    <location>
        <begin position="735"/>
        <end position="798"/>
    </location>
</feature>
<keyword evidence="1" id="KW-0808">Transferase</keyword>
<evidence type="ECO:0000256" key="1">
    <source>
        <dbReference type="ARBA" id="ARBA00022679"/>
    </source>
</evidence>
<evidence type="ECO:0000259" key="9">
    <source>
        <dbReference type="Pfam" id="PF00294"/>
    </source>
</evidence>
<feature type="compositionally biased region" description="Low complexity" evidence="8">
    <location>
        <begin position="379"/>
        <end position="392"/>
    </location>
</feature>
<protein>
    <recommendedName>
        <fullName evidence="9">Carbohydrate kinase PfkB domain-containing protein</fullName>
    </recommendedName>
</protein>
<keyword evidence="6" id="KW-0456">Lyase</keyword>
<dbReference type="GO" id="GO:0016301">
    <property type="term" value="F:kinase activity"/>
    <property type="evidence" value="ECO:0007669"/>
    <property type="project" value="UniProtKB-KW"/>
</dbReference>
<evidence type="ECO:0000313" key="10">
    <source>
        <dbReference type="EMBL" id="KAJ3563446.1"/>
    </source>
</evidence>
<dbReference type="GO" id="GO:0005737">
    <property type="term" value="C:cytoplasm"/>
    <property type="evidence" value="ECO:0007669"/>
    <property type="project" value="TreeGrafter"/>
</dbReference>
<feature type="region of interest" description="Disordered" evidence="8">
    <location>
        <begin position="368"/>
        <end position="393"/>
    </location>
</feature>
<organism evidence="10 11">
    <name type="scientific">Leucocoprinus birnbaumii</name>
    <dbReference type="NCBI Taxonomy" id="56174"/>
    <lineage>
        <taxon>Eukaryota</taxon>
        <taxon>Fungi</taxon>
        <taxon>Dikarya</taxon>
        <taxon>Basidiomycota</taxon>
        <taxon>Agaricomycotina</taxon>
        <taxon>Agaricomycetes</taxon>
        <taxon>Agaricomycetidae</taxon>
        <taxon>Agaricales</taxon>
        <taxon>Agaricineae</taxon>
        <taxon>Agaricaceae</taxon>
        <taxon>Leucocoprinus</taxon>
    </lineage>
</organism>
<dbReference type="GO" id="GO:0016798">
    <property type="term" value="F:hydrolase activity, acting on glycosyl bonds"/>
    <property type="evidence" value="ECO:0007669"/>
    <property type="project" value="UniProtKB-KW"/>
</dbReference>
<dbReference type="InterPro" id="IPR022830">
    <property type="entry name" value="Indigdn_synthA-like"/>
</dbReference>
<evidence type="ECO:0000256" key="7">
    <source>
        <dbReference type="ARBA" id="ARBA00023295"/>
    </source>
</evidence>
<evidence type="ECO:0000256" key="4">
    <source>
        <dbReference type="ARBA" id="ARBA00022801"/>
    </source>
</evidence>
<dbReference type="Gene3D" id="3.40.1790.10">
    <property type="entry name" value="Indigoidine synthase domain"/>
    <property type="match status" value="2"/>
</dbReference>
<dbReference type="PANTHER" id="PTHR42909">
    <property type="entry name" value="ZGC:136858"/>
    <property type="match status" value="1"/>
</dbReference>
<dbReference type="InterPro" id="IPR007342">
    <property type="entry name" value="PsuG"/>
</dbReference>
<accession>A0AAD5YT94</accession>
<dbReference type="GO" id="GO:0046872">
    <property type="term" value="F:metal ion binding"/>
    <property type="evidence" value="ECO:0007669"/>
    <property type="project" value="UniProtKB-KW"/>
</dbReference>
<keyword evidence="4" id="KW-0378">Hydrolase</keyword>
<evidence type="ECO:0000256" key="8">
    <source>
        <dbReference type="SAM" id="MobiDB-lite"/>
    </source>
</evidence>
<evidence type="ECO:0000256" key="6">
    <source>
        <dbReference type="ARBA" id="ARBA00023239"/>
    </source>
</evidence>
<proteinExistence type="inferred from homology"/>
<dbReference type="HAMAP" id="MF_01876">
    <property type="entry name" value="PsiMP_glycosidase"/>
    <property type="match status" value="1"/>
</dbReference>
<dbReference type="GO" id="GO:0004730">
    <property type="term" value="F:pseudouridylate synthase activity"/>
    <property type="evidence" value="ECO:0007669"/>
    <property type="project" value="InterPro"/>
</dbReference>
<dbReference type="Pfam" id="PF00294">
    <property type="entry name" value="PfkB"/>
    <property type="match status" value="2"/>
</dbReference>
<dbReference type="AlphaFoldDB" id="A0AAD5YT94"/>